<dbReference type="AlphaFoldDB" id="A0A9X6VVW7"/>
<comment type="caution">
    <text evidence="2">The sequence shown here is derived from an EMBL/GenBank/DDBJ whole genome shotgun (WGS) entry which is preliminary data.</text>
</comment>
<dbReference type="RefSeq" id="WP_098349800.1">
    <property type="nucleotide sequence ID" value="NZ_NTSO01000015.1"/>
</dbReference>
<reference evidence="2 3" key="1">
    <citation type="submission" date="2017-09" db="EMBL/GenBank/DDBJ databases">
        <title>Large-scale bioinformatics analysis of Bacillus genomes uncovers conserved roles of natural products in bacterial physiology.</title>
        <authorList>
            <consortium name="Agbiome Team Llc"/>
            <person name="Bleich R.M."/>
            <person name="Kirk G.J."/>
            <person name="Santa Maria K.C."/>
            <person name="Allen S.E."/>
            <person name="Farag S."/>
            <person name="Shank E.A."/>
            <person name="Bowers A."/>
        </authorList>
    </citation>
    <scope>NUCLEOTIDE SEQUENCE [LARGE SCALE GENOMIC DNA]</scope>
    <source>
        <strain evidence="2 3">AFS020204</strain>
    </source>
</reference>
<keyword evidence="1" id="KW-0472">Membrane</keyword>
<organism evidence="2 3">
    <name type="scientific">Bacillus cereus</name>
    <dbReference type="NCBI Taxonomy" id="1396"/>
    <lineage>
        <taxon>Bacteria</taxon>
        <taxon>Bacillati</taxon>
        <taxon>Bacillota</taxon>
        <taxon>Bacilli</taxon>
        <taxon>Bacillales</taxon>
        <taxon>Bacillaceae</taxon>
        <taxon>Bacillus</taxon>
        <taxon>Bacillus cereus group</taxon>
    </lineage>
</organism>
<evidence type="ECO:0000256" key="1">
    <source>
        <dbReference type="SAM" id="Phobius"/>
    </source>
</evidence>
<evidence type="ECO:0000313" key="3">
    <source>
        <dbReference type="Proteomes" id="UP000220210"/>
    </source>
</evidence>
<protein>
    <submittedName>
        <fullName evidence="2">Uncharacterized protein</fullName>
    </submittedName>
</protein>
<keyword evidence="1" id="KW-1133">Transmembrane helix</keyword>
<feature type="transmembrane region" description="Helical" evidence="1">
    <location>
        <begin position="7"/>
        <end position="23"/>
    </location>
</feature>
<accession>A0A9X6VVW7</accession>
<feature type="transmembrane region" description="Helical" evidence="1">
    <location>
        <begin position="29"/>
        <end position="49"/>
    </location>
</feature>
<proteinExistence type="predicted"/>
<evidence type="ECO:0000313" key="2">
    <source>
        <dbReference type="EMBL" id="PFF46062.1"/>
    </source>
</evidence>
<dbReference type="Proteomes" id="UP000220210">
    <property type="component" value="Unassembled WGS sequence"/>
</dbReference>
<dbReference type="EMBL" id="NTSO01000015">
    <property type="protein sequence ID" value="PFF46062.1"/>
    <property type="molecule type" value="Genomic_DNA"/>
</dbReference>
<name>A0A9X6VVW7_BACCE</name>
<sequence length="148" mass="17227">MDRYNVLRFCIPIMGGLMFPLVVFFDNPIISLGIIMGILLISFAFHLVLKIHKIKYEDLERAEKCICYELGFLMLDKEEFSISVINRETKLNVITLLKRCFFSSCENYSVYTSMGEVKVSVMIYDEIAFIDEMDFISNVNYEELLNVS</sequence>
<keyword evidence="1" id="KW-0812">Transmembrane</keyword>
<gene>
    <name evidence="2" type="ORF">CN357_21685</name>
</gene>